<sequence length="157" mass="17453">MILATVGTEPYPFNRLMTWIGALIERGFLDEEMVVQYGSCTHLPPGVKCYQHLKTDLFDRLSAQARITISQCDENAIAQLDRSGNPYILVPRAQCYKEHIDDRQIELALSLDQAGVPIAWSPGDLVRFLASPQRLSLPTIKAAANDTLSQRLNNLAG</sequence>
<keyword evidence="1" id="KW-0808">Transferase</keyword>
<dbReference type="RefSeq" id="WP_069966526.1">
    <property type="nucleotide sequence ID" value="NZ_CM124774.1"/>
</dbReference>
<reference evidence="1" key="1">
    <citation type="submission" date="2016-09" db="EMBL/GenBank/DDBJ databases">
        <title>Draft genome of thermotolerant cyanobacterium Desertifilum sp. strain IPPAS B-1220.</title>
        <authorList>
            <person name="Sinetova M.A."/>
            <person name="Bolakhan K."/>
            <person name="Zayadan B.K."/>
            <person name="Mironov K.S."/>
            <person name="Ustinova V."/>
            <person name="Kupriyanova E.V."/>
            <person name="Sidorov R.A."/>
            <person name="Skrypnik A.N."/>
            <person name="Gogoleva N.E."/>
            <person name="Gogolev Y.V."/>
            <person name="Los D.A."/>
        </authorList>
    </citation>
    <scope>NUCLEOTIDE SEQUENCE [LARGE SCALE GENOMIC DNA]</scope>
    <source>
        <strain evidence="1">IPPAS B-1220</strain>
    </source>
</reference>
<dbReference type="EMBL" id="MJGC01000043">
    <property type="protein sequence ID" value="OEJ75908.1"/>
    <property type="molecule type" value="Genomic_DNA"/>
</dbReference>
<dbReference type="Gene3D" id="3.40.50.2000">
    <property type="entry name" value="Glycogen Phosphorylase B"/>
    <property type="match status" value="1"/>
</dbReference>
<accession>A0A1E5QMQ5</accession>
<name>A0A1E5QMQ5_9CYAN</name>
<organism evidence="1">
    <name type="scientific">Desertifilum tharense IPPAS B-1220</name>
    <dbReference type="NCBI Taxonomy" id="1781255"/>
    <lineage>
        <taxon>Bacteria</taxon>
        <taxon>Bacillati</taxon>
        <taxon>Cyanobacteriota</taxon>
        <taxon>Cyanophyceae</taxon>
        <taxon>Desertifilales</taxon>
        <taxon>Desertifilaceae</taxon>
        <taxon>Desertifilum</taxon>
    </lineage>
</organism>
<dbReference type="AlphaFoldDB" id="A0A1E5QMQ5"/>
<proteinExistence type="predicted"/>
<gene>
    <name evidence="1" type="ORF">BH720_07340</name>
</gene>
<dbReference type="STRING" id="1781255.BH720_07340"/>
<dbReference type="GO" id="GO:0016740">
    <property type="term" value="F:transferase activity"/>
    <property type="evidence" value="ECO:0007669"/>
    <property type="project" value="UniProtKB-KW"/>
</dbReference>
<comment type="caution">
    <text evidence="1">The sequence shown here is derived from an EMBL/GenBank/DDBJ whole genome shotgun (WGS) entry which is preliminary data.</text>
</comment>
<evidence type="ECO:0000313" key="1">
    <source>
        <dbReference type="EMBL" id="OEJ75908.1"/>
    </source>
</evidence>
<protein>
    <submittedName>
        <fullName evidence="1">Glucosyl transferase</fullName>
    </submittedName>
</protein>
<dbReference type="OrthoDB" id="9814973at2"/>